<dbReference type="Gene3D" id="1.20.58.80">
    <property type="entry name" value="Phosphotransferase system, lactose/cellobiose-type IIA subunit"/>
    <property type="match status" value="1"/>
</dbReference>
<dbReference type="InterPro" id="IPR001300">
    <property type="entry name" value="Peptidase_C2_calpain_cat"/>
</dbReference>
<dbReference type="PANTHER" id="PTHR46143:SF1">
    <property type="entry name" value="CALPAIN-7"/>
    <property type="match status" value="1"/>
</dbReference>
<dbReference type="InterPro" id="IPR007330">
    <property type="entry name" value="MIT_dom"/>
</dbReference>
<feature type="active site" evidence="5 6">
    <location>
        <position position="386"/>
    </location>
</feature>
<dbReference type="WBParaSite" id="TCONS_00004900.p1">
    <property type="protein sequence ID" value="TCONS_00004900.p1"/>
    <property type="gene ID" value="XLOC_003111"/>
</dbReference>
<dbReference type="GO" id="GO:0004198">
    <property type="term" value="F:calcium-dependent cysteine-type endopeptidase activity"/>
    <property type="evidence" value="ECO:0007669"/>
    <property type="project" value="InterPro"/>
</dbReference>
<keyword evidence="2 6" id="KW-0645">Protease</keyword>
<dbReference type="InterPro" id="IPR036213">
    <property type="entry name" value="Calpain_III_sf"/>
</dbReference>
<dbReference type="SUPFAM" id="SSF54001">
    <property type="entry name" value="Cysteine proteinases"/>
    <property type="match status" value="1"/>
</dbReference>
<dbReference type="InterPro" id="IPR022684">
    <property type="entry name" value="Calpain_cysteine_protease"/>
</dbReference>
<name>A0AAF5D0P0_STRER</name>
<keyword evidence="8" id="KW-0472">Membrane</keyword>
<keyword evidence="4 6" id="KW-0788">Thiol protease</keyword>
<dbReference type="Pfam" id="PF04212">
    <property type="entry name" value="MIT"/>
    <property type="match status" value="1"/>
</dbReference>
<evidence type="ECO:0000256" key="8">
    <source>
        <dbReference type="SAM" id="Phobius"/>
    </source>
</evidence>
<dbReference type="GO" id="GO:0006508">
    <property type="term" value="P:proteolysis"/>
    <property type="evidence" value="ECO:0007669"/>
    <property type="project" value="UniProtKB-KW"/>
</dbReference>
<sequence length="857" mass="100312">KMSSLRKCVEDAITFDESGDYERALQAYIECIDILLKEMKKEEDSGRKEGMKKKVERFIKRAEYLKMEVKKNAITDDMFPPVPIDDLTITTPAPFVDSHEGKRHPSSNDLLSKDEKKVLMETSMINGIKYLPFMDIDLREKFFGSGKFKDPDGLLKLSGKQKERLKCWRRIDEISSKPVIIDKIDCKSVKQTVVSDCSFVASLSITSEYENKFKKQLISKILYPQKNGYPVYNPHGKYMVQLYVNGIKRKVVIDDYLPVNEGGKLLCSMSKNPNEFWISLIEKAYMKVMGGYDFPGSSSNIDMYALTGWIPERSPLKSSDPDVHIDNDLVFNKLLSRYHQGHCLITVSTGKLSNEEQERTGLVELHAYAVLDLREIDGIKLLKLKNPWTHFEWKGNYSDTDTMNWTPNLMKTLNYNPKSAQNDDDGIFWIDYKSLIHFFDVFYINWDPKIFPFIEVVHDSWDAGSGPVKDLYTVSQNPQYTLEVSADHETTSIWILLSRHITEISDFENNKEYITVIVYEGGNKIYLPFDVKPILNGSRINSPHYLAQLLIKGKGVKRYTLVVAQYEKSKTILYSLRVFSTAKIKLKKIISQYKFNEKVNGIWSGNESENKSTFLIVLDDSSDKNNLVFEIKAPKQYHVSIYLYLVSLKRPTHNSFETTSCDKFRNGYNLILVMFNKDFSKKILIFLLTSKSINRRQIVENYQKMKFLILFAITIIVVFSIQINGAVYDRRFDHRRHPIDDRLYDRVFRSDNLDEFRYRDALSRELYGSDGGVYERIRLEKRRRYPGDHDPIHRNHVRERFPDDRLRDRSQYDPRRNYEYDIRKQREQQKPNQFWENGRKYEVINGKTFEVFDAGNH</sequence>
<feature type="region of interest" description="Disordered" evidence="7">
    <location>
        <begin position="788"/>
        <end position="817"/>
    </location>
</feature>
<accession>A0AAF5D0P0</accession>
<dbReference type="SMART" id="SM00745">
    <property type="entry name" value="MIT"/>
    <property type="match status" value="1"/>
</dbReference>
<dbReference type="SUPFAM" id="SSF116846">
    <property type="entry name" value="MIT domain"/>
    <property type="match status" value="1"/>
</dbReference>
<evidence type="ECO:0000313" key="11">
    <source>
        <dbReference type="WBParaSite" id="TCONS_00004900.p1"/>
    </source>
</evidence>
<dbReference type="InterPro" id="IPR051297">
    <property type="entry name" value="PalB/RIM13"/>
</dbReference>
<dbReference type="Gene3D" id="2.60.120.380">
    <property type="match status" value="1"/>
</dbReference>
<keyword evidence="3 6" id="KW-0378">Hydrolase</keyword>
<feature type="active site" evidence="5 6">
    <location>
        <position position="366"/>
    </location>
</feature>
<dbReference type="PRINTS" id="PR00704">
    <property type="entry name" value="CALPAIN"/>
</dbReference>
<proteinExistence type="inferred from homology"/>
<evidence type="ECO:0000256" key="7">
    <source>
        <dbReference type="SAM" id="MobiDB-lite"/>
    </source>
</evidence>
<reference evidence="11" key="1">
    <citation type="submission" date="2024-02" db="UniProtKB">
        <authorList>
            <consortium name="WormBaseParasite"/>
        </authorList>
    </citation>
    <scope>IDENTIFICATION</scope>
</reference>
<feature type="transmembrane region" description="Helical" evidence="8">
    <location>
        <begin position="707"/>
        <end position="728"/>
    </location>
</feature>
<feature type="domain" description="Calpain catalytic" evidence="9">
    <location>
        <begin position="142"/>
        <end position="448"/>
    </location>
</feature>
<dbReference type="Pfam" id="PF00648">
    <property type="entry name" value="Peptidase_C2"/>
    <property type="match status" value="1"/>
</dbReference>
<dbReference type="PANTHER" id="PTHR46143">
    <property type="entry name" value="CALPAIN-7"/>
    <property type="match status" value="1"/>
</dbReference>
<evidence type="ECO:0000256" key="4">
    <source>
        <dbReference type="ARBA" id="ARBA00022807"/>
    </source>
</evidence>
<keyword evidence="10" id="KW-1185">Reference proteome</keyword>
<feature type="active site" evidence="5 6">
    <location>
        <position position="197"/>
    </location>
</feature>
<dbReference type="CDD" id="cd00044">
    <property type="entry name" value="CysPc"/>
    <property type="match status" value="1"/>
</dbReference>
<dbReference type="InterPro" id="IPR038765">
    <property type="entry name" value="Papain-like_cys_pep_sf"/>
</dbReference>
<dbReference type="PROSITE" id="PS50203">
    <property type="entry name" value="CALPAIN_CAT"/>
    <property type="match status" value="1"/>
</dbReference>
<keyword evidence="8" id="KW-1133">Transmembrane helix</keyword>
<comment type="similarity">
    <text evidence="1">Belongs to the peptidase C2 family.</text>
</comment>
<evidence type="ECO:0000313" key="10">
    <source>
        <dbReference type="Proteomes" id="UP000035681"/>
    </source>
</evidence>
<organism evidence="10 11">
    <name type="scientific">Strongyloides stercoralis</name>
    <name type="common">Threadworm</name>
    <dbReference type="NCBI Taxonomy" id="6248"/>
    <lineage>
        <taxon>Eukaryota</taxon>
        <taxon>Metazoa</taxon>
        <taxon>Ecdysozoa</taxon>
        <taxon>Nematoda</taxon>
        <taxon>Chromadorea</taxon>
        <taxon>Rhabditida</taxon>
        <taxon>Tylenchina</taxon>
        <taxon>Panagrolaimomorpha</taxon>
        <taxon>Strongyloidoidea</taxon>
        <taxon>Strongyloididae</taxon>
        <taxon>Strongyloides</taxon>
    </lineage>
</organism>
<evidence type="ECO:0000259" key="9">
    <source>
        <dbReference type="PROSITE" id="PS50203"/>
    </source>
</evidence>
<protein>
    <submittedName>
        <fullName evidence="11">Calpain catalytic domain-containing protein</fullName>
    </submittedName>
</protein>
<dbReference type="SUPFAM" id="SSF49758">
    <property type="entry name" value="Calpain large subunit, middle domain (domain III)"/>
    <property type="match status" value="1"/>
</dbReference>
<evidence type="ECO:0000256" key="1">
    <source>
        <dbReference type="ARBA" id="ARBA00007623"/>
    </source>
</evidence>
<evidence type="ECO:0000256" key="5">
    <source>
        <dbReference type="PIRSR" id="PIRSR622684-1"/>
    </source>
</evidence>
<keyword evidence="8" id="KW-0812">Transmembrane</keyword>
<evidence type="ECO:0000256" key="6">
    <source>
        <dbReference type="PROSITE-ProRule" id="PRU00239"/>
    </source>
</evidence>
<dbReference type="InterPro" id="IPR036181">
    <property type="entry name" value="MIT_dom_sf"/>
</dbReference>
<evidence type="ECO:0000256" key="2">
    <source>
        <dbReference type="ARBA" id="ARBA00022670"/>
    </source>
</evidence>
<dbReference type="SMART" id="SM00230">
    <property type="entry name" value="CysPc"/>
    <property type="match status" value="1"/>
</dbReference>
<dbReference type="Proteomes" id="UP000035681">
    <property type="component" value="Unplaced"/>
</dbReference>
<evidence type="ECO:0000256" key="3">
    <source>
        <dbReference type="ARBA" id="ARBA00022801"/>
    </source>
</evidence>
<dbReference type="Gene3D" id="3.90.70.10">
    <property type="entry name" value="Cysteine proteinases"/>
    <property type="match status" value="1"/>
</dbReference>
<dbReference type="AlphaFoldDB" id="A0AAF5D0P0"/>